<evidence type="ECO:0000313" key="3">
    <source>
        <dbReference type="EMBL" id="KIC64522.1"/>
    </source>
</evidence>
<sequence length="152" mass="16815">MKEKIVFGTLISFLLISCNTNYKTSSSSTPKKVQPRISPTISITPSTSQTEQEYNALIKTYKPETADVLTDLFNDRSNNPKTSITVTNKSRCNMVLTISGKNYSKKIPIGAGKIGYAMVLKNQNYNLSGMVCNSVYKKTQFISSSYSITLSN</sequence>
<protein>
    <submittedName>
        <fullName evidence="3">Competence protein ComL</fullName>
    </submittedName>
</protein>
<name>A0A0B4D6Y2_9FLAO</name>
<feature type="region of interest" description="Disordered" evidence="1">
    <location>
        <begin position="22"/>
        <end position="42"/>
    </location>
</feature>
<proteinExistence type="predicted"/>
<dbReference type="AlphaFoldDB" id="A0A0B4D6Y2"/>
<feature type="domain" description="DUF6759" evidence="2">
    <location>
        <begin position="62"/>
        <end position="151"/>
    </location>
</feature>
<feature type="compositionally biased region" description="Polar residues" evidence="1">
    <location>
        <begin position="22"/>
        <end position="31"/>
    </location>
</feature>
<dbReference type="InterPro" id="IPR046647">
    <property type="entry name" value="DUF6759"/>
</dbReference>
<accession>A0A0B4D6Y2</accession>
<dbReference type="EMBL" id="JWTA01000003">
    <property type="protein sequence ID" value="KIC64522.1"/>
    <property type="molecule type" value="Genomic_DNA"/>
</dbReference>
<evidence type="ECO:0000256" key="1">
    <source>
        <dbReference type="SAM" id="MobiDB-lite"/>
    </source>
</evidence>
<keyword evidence="4" id="KW-1185">Reference proteome</keyword>
<dbReference type="RefSeq" id="WP_039364984.1">
    <property type="nucleotide sequence ID" value="NZ_JWTA01000003.1"/>
</dbReference>
<reference evidence="3 4" key="1">
    <citation type="submission" date="2014-12" db="EMBL/GenBank/DDBJ databases">
        <title>Genome sequencing of Chryseobacterium taiwanense TPW19.</title>
        <authorList>
            <person name="Tan P.W."/>
            <person name="Chan K.-G."/>
        </authorList>
    </citation>
    <scope>NUCLEOTIDE SEQUENCE [LARGE SCALE GENOMIC DNA]</scope>
    <source>
        <strain evidence="3 4">TPW19</strain>
    </source>
</reference>
<gene>
    <name evidence="3" type="ORF">RM51_02985</name>
</gene>
<dbReference type="PROSITE" id="PS51257">
    <property type="entry name" value="PROKAR_LIPOPROTEIN"/>
    <property type="match status" value="1"/>
</dbReference>
<dbReference type="Pfam" id="PF20545">
    <property type="entry name" value="DUF6759"/>
    <property type="match status" value="1"/>
</dbReference>
<evidence type="ECO:0000259" key="2">
    <source>
        <dbReference type="Pfam" id="PF20545"/>
    </source>
</evidence>
<comment type="caution">
    <text evidence="3">The sequence shown here is derived from an EMBL/GenBank/DDBJ whole genome shotgun (WGS) entry which is preliminary data.</text>
</comment>
<evidence type="ECO:0000313" key="4">
    <source>
        <dbReference type="Proteomes" id="UP000031167"/>
    </source>
</evidence>
<organism evidence="3 4">
    <name type="scientific">Chryseobacterium taiwanense</name>
    <dbReference type="NCBI Taxonomy" id="363331"/>
    <lineage>
        <taxon>Bacteria</taxon>
        <taxon>Pseudomonadati</taxon>
        <taxon>Bacteroidota</taxon>
        <taxon>Flavobacteriia</taxon>
        <taxon>Flavobacteriales</taxon>
        <taxon>Weeksellaceae</taxon>
        <taxon>Chryseobacterium group</taxon>
        <taxon>Chryseobacterium</taxon>
    </lineage>
</organism>
<dbReference type="OrthoDB" id="1272029at2"/>
<dbReference type="Proteomes" id="UP000031167">
    <property type="component" value="Unassembled WGS sequence"/>
</dbReference>